<evidence type="ECO:0000313" key="2">
    <source>
        <dbReference type="EMBL" id="MBB4192799.1"/>
    </source>
</evidence>
<evidence type="ECO:0000313" key="3">
    <source>
        <dbReference type="Proteomes" id="UP000524492"/>
    </source>
</evidence>
<feature type="transmembrane region" description="Helical" evidence="1">
    <location>
        <begin position="6"/>
        <end position="25"/>
    </location>
</feature>
<keyword evidence="3" id="KW-1185">Reference proteome</keyword>
<evidence type="ECO:0000256" key="1">
    <source>
        <dbReference type="SAM" id="Phobius"/>
    </source>
</evidence>
<dbReference type="Proteomes" id="UP000524492">
    <property type="component" value="Unassembled WGS sequence"/>
</dbReference>
<organism evidence="2 3">
    <name type="scientific">Rhizobium aethiopicum</name>
    <dbReference type="NCBI Taxonomy" id="1138170"/>
    <lineage>
        <taxon>Bacteria</taxon>
        <taxon>Pseudomonadati</taxon>
        <taxon>Pseudomonadota</taxon>
        <taxon>Alphaproteobacteria</taxon>
        <taxon>Hyphomicrobiales</taxon>
        <taxon>Rhizobiaceae</taxon>
        <taxon>Rhizobium/Agrobacterium group</taxon>
        <taxon>Rhizobium</taxon>
    </lineage>
</organism>
<name>A0A7W6Q989_9HYPH</name>
<sequence length="58" mass="6384">MDAAARSLVIATCLVMLAAVGYLAIGEYRSKYSSGAQTKALIERNQETRQRFDNAFGR</sequence>
<dbReference type="AlphaFoldDB" id="A0A7W6Q989"/>
<comment type="caution">
    <text evidence="2">The sequence shown here is derived from an EMBL/GenBank/DDBJ whole genome shotgun (WGS) entry which is preliminary data.</text>
</comment>
<dbReference type="RefSeq" id="WP_184457082.1">
    <property type="nucleotide sequence ID" value="NZ_JACIFV010000009.1"/>
</dbReference>
<reference evidence="2 3" key="1">
    <citation type="submission" date="2020-08" db="EMBL/GenBank/DDBJ databases">
        <title>Genomic Encyclopedia of Type Strains, Phase IV (KMG-V): Genome sequencing to study the core and pangenomes of soil and plant-associated prokaryotes.</title>
        <authorList>
            <person name="Whitman W."/>
        </authorList>
    </citation>
    <scope>NUCLEOTIDE SEQUENCE [LARGE SCALE GENOMIC DNA]</scope>
    <source>
        <strain evidence="2 3">SEMIA 4074</strain>
    </source>
</reference>
<gene>
    <name evidence="2" type="ORF">GGD53_002959</name>
</gene>
<keyword evidence="1" id="KW-1133">Transmembrane helix</keyword>
<dbReference type="EMBL" id="JACIFV010000009">
    <property type="protein sequence ID" value="MBB4192799.1"/>
    <property type="molecule type" value="Genomic_DNA"/>
</dbReference>
<keyword evidence="1" id="KW-0812">Transmembrane</keyword>
<keyword evidence="1" id="KW-0472">Membrane</keyword>
<accession>A0A7W6Q989</accession>
<protein>
    <submittedName>
        <fullName evidence="2">Uncharacterized protein</fullName>
    </submittedName>
</protein>
<proteinExistence type="predicted"/>